<keyword evidence="3" id="KW-1185">Reference proteome</keyword>
<dbReference type="Pfam" id="PF17651">
    <property type="entry name" value="Raco_middle"/>
    <property type="match status" value="1"/>
</dbReference>
<dbReference type="Proteomes" id="UP000002318">
    <property type="component" value="Chromosome"/>
</dbReference>
<dbReference type="CDD" id="cd00207">
    <property type="entry name" value="fer2"/>
    <property type="match status" value="1"/>
</dbReference>
<protein>
    <submittedName>
        <fullName evidence="2">Ferredoxin</fullName>
    </submittedName>
</protein>
<dbReference type="SUPFAM" id="SSF54292">
    <property type="entry name" value="2Fe-2S ferredoxin-like"/>
    <property type="match status" value="1"/>
</dbReference>
<dbReference type="HOGENOM" id="CLU_019091_1_0_12"/>
<dbReference type="PROSITE" id="PS51085">
    <property type="entry name" value="2FE2S_FER_2"/>
    <property type="match status" value="1"/>
</dbReference>
<dbReference type="GO" id="GO:0051536">
    <property type="term" value="F:iron-sulfur cluster binding"/>
    <property type="evidence" value="ECO:0007669"/>
    <property type="project" value="InterPro"/>
</dbReference>
<accession>E1R8U2</accession>
<dbReference type="KEGG" id="ssm:Spirs_2745"/>
<dbReference type="InterPro" id="IPR012675">
    <property type="entry name" value="Beta-grasp_dom_sf"/>
</dbReference>
<evidence type="ECO:0000313" key="2">
    <source>
        <dbReference type="EMBL" id="ADK81849.1"/>
    </source>
</evidence>
<dbReference type="InterPro" id="IPR041414">
    <property type="entry name" value="Raco-like_middle"/>
</dbReference>
<dbReference type="Gene3D" id="3.30.420.480">
    <property type="entry name" value="Domain of unknown function (DUF4445)"/>
    <property type="match status" value="1"/>
</dbReference>
<reference evidence="2 3" key="1">
    <citation type="journal article" date="2010" name="Stand. Genomic Sci.">
        <title>Complete genome sequence of Spirochaeta smaragdinae type strain (SEBR 4228).</title>
        <authorList>
            <person name="Mavromatis K."/>
            <person name="Yasawong M."/>
            <person name="Chertkov O."/>
            <person name="Lapidus A."/>
            <person name="Lucas S."/>
            <person name="Nolan M."/>
            <person name="Del Rio T.G."/>
            <person name="Tice H."/>
            <person name="Cheng J.F."/>
            <person name="Pitluck S."/>
            <person name="Liolios K."/>
            <person name="Ivanova N."/>
            <person name="Tapia R."/>
            <person name="Han C."/>
            <person name="Bruce D."/>
            <person name="Goodwin L."/>
            <person name="Pati A."/>
            <person name="Chen A."/>
            <person name="Palaniappan K."/>
            <person name="Land M."/>
            <person name="Hauser L."/>
            <person name="Chang Y.J."/>
            <person name="Jeffries C.D."/>
            <person name="Detter J.C."/>
            <person name="Rohde M."/>
            <person name="Brambilla E."/>
            <person name="Spring S."/>
            <person name="Goker M."/>
            <person name="Sikorski J."/>
            <person name="Woyke T."/>
            <person name="Bristow J."/>
            <person name="Eisen J.A."/>
            <person name="Markowitz V."/>
            <person name="Hugenholtz P."/>
            <person name="Klenk H.P."/>
            <person name="Kyrpides N.C."/>
        </authorList>
    </citation>
    <scope>NUCLEOTIDE SEQUENCE [LARGE SCALE GENOMIC DNA]</scope>
    <source>
        <strain evidence="3">DSM 11293 / JCM 15392 / SEBR 4228</strain>
    </source>
</reference>
<feature type="domain" description="2Fe-2S ferredoxin-type" evidence="1">
    <location>
        <begin position="1"/>
        <end position="91"/>
    </location>
</feature>
<dbReference type="InterPro" id="IPR042259">
    <property type="entry name" value="Raco-like_middle_sf"/>
</dbReference>
<evidence type="ECO:0000313" key="3">
    <source>
        <dbReference type="Proteomes" id="UP000002318"/>
    </source>
</evidence>
<dbReference type="Pfam" id="PF00111">
    <property type="entry name" value="Fer2"/>
    <property type="match status" value="1"/>
</dbReference>
<sequence length="522" mass="54688">MGITNGTVIKVKADQSLLEAIRAAAPEDVESPCGGRGTCGKCKIRVLEGNPGPPSPEERGLLTQQEITSGIRLACRCTPANDITVATIGKKDHTILDGIGLLSQAPDPRYKETGDCGIAVDIGTTTVVAYLVEFSPPVRVTAVESAMNAQRQWGADVISRITFAGEKGENLETLCSAIRGQVDRLIRRLITKKGLAPSSVQEISVVGNTTMLHLFAGIDPSPLGVAPFTPVFVEQRVLPAQSLDLAYPNAILRLLPSVAAYVGADITAGIAAVEIDESNELSLLLDLGTNGEMALGNKERILTCATAAGPAFEGAGISCGTGGVEGAIDTVAVAGGKLSWTSIGDTAPIGLCGSGILDTVSALLTLGIIDESGAMKEPYDKEGYPIAQTQTGGKILFTQKDVRQFQLAKGAVAAGIAVLLEAWDAEASEIAAVYLAGGFGTFLRPSSALGVGLLPPAAEGKIVSAKNSAGRGAVRTLLYAREAERIANIAEHAEYIELSTNHRFQDHFMEQMFFPSYDRERL</sequence>
<dbReference type="eggNOG" id="COG3894">
    <property type="taxonomic scope" value="Bacteria"/>
</dbReference>
<dbReference type="Pfam" id="PF14574">
    <property type="entry name" value="RACo_C_ter"/>
    <property type="match status" value="1"/>
</dbReference>
<dbReference type="InterPro" id="IPR001041">
    <property type="entry name" value="2Fe-2S_ferredoxin-type"/>
</dbReference>
<dbReference type="AlphaFoldDB" id="E1R8U2"/>
<dbReference type="InterPro" id="IPR036010">
    <property type="entry name" value="2Fe-2S_ferredoxin-like_sf"/>
</dbReference>
<dbReference type="RefSeq" id="WP_013255310.1">
    <property type="nucleotide sequence ID" value="NC_014364.1"/>
</dbReference>
<dbReference type="eggNOG" id="COG2871">
    <property type="taxonomic scope" value="Bacteria"/>
</dbReference>
<dbReference type="PANTHER" id="PTHR42895">
    <property type="entry name" value="IRON-SULFUR CLUSTER-BINDING PROTEIN-RELATED"/>
    <property type="match status" value="1"/>
</dbReference>
<organism evidence="2 3">
    <name type="scientific">Sediminispirochaeta smaragdinae (strain DSM 11293 / JCM 15392 / SEBR 4228)</name>
    <name type="common">Spirochaeta smaragdinae</name>
    <dbReference type="NCBI Taxonomy" id="573413"/>
    <lineage>
        <taxon>Bacteria</taxon>
        <taxon>Pseudomonadati</taxon>
        <taxon>Spirochaetota</taxon>
        <taxon>Spirochaetia</taxon>
        <taxon>Spirochaetales</taxon>
        <taxon>Spirochaetaceae</taxon>
        <taxon>Sediminispirochaeta</taxon>
    </lineage>
</organism>
<dbReference type="STRING" id="573413.Spirs_2745"/>
<dbReference type="InterPro" id="IPR052911">
    <property type="entry name" value="Corrinoid_activation_enz"/>
</dbReference>
<dbReference type="OrthoDB" id="9810588at2"/>
<evidence type="ECO:0000259" key="1">
    <source>
        <dbReference type="PROSITE" id="PS51085"/>
    </source>
</evidence>
<dbReference type="InterPro" id="IPR027980">
    <property type="entry name" value="RACo_C"/>
</dbReference>
<gene>
    <name evidence="2" type="ordered locus">Spirs_2745</name>
</gene>
<dbReference type="PANTHER" id="PTHR42895:SF1">
    <property type="entry name" value="IRON-SULFUR CLUSTER PROTEIN"/>
    <property type="match status" value="1"/>
</dbReference>
<proteinExistence type="predicted"/>
<dbReference type="EMBL" id="CP002116">
    <property type="protein sequence ID" value="ADK81849.1"/>
    <property type="molecule type" value="Genomic_DNA"/>
</dbReference>
<name>E1R8U2_SEDSS</name>
<dbReference type="Gene3D" id="3.10.20.30">
    <property type="match status" value="1"/>
</dbReference>